<dbReference type="PIRSF" id="PIRSF009467">
    <property type="entry name" value="Ureas_acces_UreF"/>
    <property type="match status" value="1"/>
</dbReference>
<gene>
    <name evidence="4" type="ORF">ANE_LOCUS2548</name>
</gene>
<dbReference type="EMBL" id="CABITT030000001">
    <property type="protein sequence ID" value="VVA92103.1"/>
    <property type="molecule type" value="Genomic_DNA"/>
</dbReference>
<reference evidence="4" key="1">
    <citation type="submission" date="2019-07" db="EMBL/GenBank/DDBJ databases">
        <authorList>
            <person name="Dittberner H."/>
        </authorList>
    </citation>
    <scope>NUCLEOTIDE SEQUENCE [LARGE SCALE GENOMIC DNA]</scope>
</reference>
<evidence type="ECO:0000256" key="2">
    <source>
        <dbReference type="ARBA" id="ARBA00023186"/>
    </source>
</evidence>
<dbReference type="InterPro" id="IPR002639">
    <property type="entry name" value="UreF"/>
</dbReference>
<dbReference type="AlphaFoldDB" id="A0A565ASU8"/>
<keyword evidence="5" id="KW-1185">Reference proteome</keyword>
<protein>
    <recommendedName>
        <fullName evidence="6">Urease accessory protein F</fullName>
    </recommendedName>
</protein>
<dbReference type="Gene3D" id="1.10.4190.10">
    <property type="entry name" value="Urease accessory protein UreF"/>
    <property type="match status" value="1"/>
</dbReference>
<comment type="similarity">
    <text evidence="3">Belongs to the UreF family.</text>
</comment>
<keyword evidence="1" id="KW-0996">Nickel insertion</keyword>
<sequence>MMEKPIEEDERREILVSRASSSCMQWSQWQLLDSILPTGGFAHSFGLEAAIQTRLVSSPEDLETHIVHVLDNTASLLLPFVYSALKSPDIETWHKLDQLLNATLTNQVSSKASISQGSALFRVAASVFTEIPNLKMIRDASLGSKKVCFHHAPVFGLICGLLGMDPKTSQRAYLFVTLRDVVSAATRLNLVGPMGASVMQHRIAIVAETVLEKWMDREANEACQTSPLLDVVQGCHSYLFSRMFCS</sequence>
<evidence type="ECO:0000313" key="4">
    <source>
        <dbReference type="EMBL" id="VVA92103.1"/>
    </source>
</evidence>
<evidence type="ECO:0000256" key="3">
    <source>
        <dbReference type="ARBA" id="ARBA00046339"/>
    </source>
</evidence>
<evidence type="ECO:0008006" key="6">
    <source>
        <dbReference type="Google" id="ProtNLM"/>
    </source>
</evidence>
<keyword evidence="2" id="KW-0143">Chaperone</keyword>
<dbReference type="OrthoDB" id="2550922at2759"/>
<dbReference type="GO" id="GO:0016151">
    <property type="term" value="F:nickel cation binding"/>
    <property type="evidence" value="ECO:0007669"/>
    <property type="project" value="InterPro"/>
</dbReference>
<accession>A0A565ASU8</accession>
<organism evidence="4 5">
    <name type="scientific">Arabis nemorensis</name>
    <dbReference type="NCBI Taxonomy" id="586526"/>
    <lineage>
        <taxon>Eukaryota</taxon>
        <taxon>Viridiplantae</taxon>
        <taxon>Streptophyta</taxon>
        <taxon>Embryophyta</taxon>
        <taxon>Tracheophyta</taxon>
        <taxon>Spermatophyta</taxon>
        <taxon>Magnoliopsida</taxon>
        <taxon>eudicotyledons</taxon>
        <taxon>Gunneridae</taxon>
        <taxon>Pentapetalae</taxon>
        <taxon>rosids</taxon>
        <taxon>malvids</taxon>
        <taxon>Brassicales</taxon>
        <taxon>Brassicaceae</taxon>
        <taxon>Arabideae</taxon>
        <taxon>Arabis</taxon>
    </lineage>
</organism>
<dbReference type="Proteomes" id="UP000489600">
    <property type="component" value="Unassembled WGS sequence"/>
</dbReference>
<dbReference type="PANTHER" id="PTHR33620">
    <property type="entry name" value="UREASE ACCESSORY PROTEIN F"/>
    <property type="match status" value="1"/>
</dbReference>
<proteinExistence type="inferred from homology"/>
<name>A0A565ASU8_9BRAS</name>
<dbReference type="Pfam" id="PF01730">
    <property type="entry name" value="UreF"/>
    <property type="match status" value="1"/>
</dbReference>
<evidence type="ECO:0000313" key="5">
    <source>
        <dbReference type="Proteomes" id="UP000489600"/>
    </source>
</evidence>
<evidence type="ECO:0000256" key="1">
    <source>
        <dbReference type="ARBA" id="ARBA00022988"/>
    </source>
</evidence>
<dbReference type="InterPro" id="IPR038277">
    <property type="entry name" value="UreF_sf"/>
</dbReference>
<dbReference type="PANTHER" id="PTHR33620:SF1">
    <property type="entry name" value="UREASE ACCESSORY PROTEIN F"/>
    <property type="match status" value="1"/>
</dbReference>
<comment type="caution">
    <text evidence="4">The sequence shown here is derived from an EMBL/GenBank/DDBJ whole genome shotgun (WGS) entry which is preliminary data.</text>
</comment>